<protein>
    <recommendedName>
        <fullName evidence="4">DUF2530 domain-containing protein</fullName>
    </recommendedName>
</protein>
<comment type="caution">
    <text evidence="2">The sequence shown here is derived from an EMBL/GenBank/DDBJ whole genome shotgun (WGS) entry which is preliminary data.</text>
</comment>
<dbReference type="RefSeq" id="WP_284283738.1">
    <property type="nucleotide sequence ID" value="NZ_BSUJ01000001.1"/>
</dbReference>
<feature type="transmembrane region" description="Helical" evidence="1">
    <location>
        <begin position="49"/>
        <end position="66"/>
    </location>
</feature>
<accession>A0ABQ6HKP4</accession>
<evidence type="ECO:0008006" key="4">
    <source>
        <dbReference type="Google" id="ProtNLM"/>
    </source>
</evidence>
<proteinExistence type="predicted"/>
<keyword evidence="1" id="KW-1133">Transmembrane helix</keyword>
<evidence type="ECO:0000313" key="3">
    <source>
        <dbReference type="Proteomes" id="UP001157109"/>
    </source>
</evidence>
<evidence type="ECO:0000313" key="2">
    <source>
        <dbReference type="EMBL" id="GMA18680.1"/>
    </source>
</evidence>
<organism evidence="2 3">
    <name type="scientific">Arsenicicoccus piscis</name>
    <dbReference type="NCBI Taxonomy" id="673954"/>
    <lineage>
        <taxon>Bacteria</taxon>
        <taxon>Bacillati</taxon>
        <taxon>Actinomycetota</taxon>
        <taxon>Actinomycetes</taxon>
        <taxon>Micrococcales</taxon>
        <taxon>Intrasporangiaceae</taxon>
        <taxon>Arsenicicoccus</taxon>
    </lineage>
</organism>
<keyword evidence="1" id="KW-0472">Membrane</keyword>
<dbReference type="Proteomes" id="UP001157109">
    <property type="component" value="Unassembled WGS sequence"/>
</dbReference>
<keyword evidence="3" id="KW-1185">Reference proteome</keyword>
<feature type="transmembrane region" description="Helical" evidence="1">
    <location>
        <begin position="20"/>
        <end position="43"/>
    </location>
</feature>
<reference evidence="3" key="1">
    <citation type="journal article" date="2019" name="Int. J. Syst. Evol. Microbiol.">
        <title>The Global Catalogue of Microorganisms (GCM) 10K type strain sequencing project: providing services to taxonomists for standard genome sequencing and annotation.</title>
        <authorList>
            <consortium name="The Broad Institute Genomics Platform"/>
            <consortium name="The Broad Institute Genome Sequencing Center for Infectious Disease"/>
            <person name="Wu L."/>
            <person name="Ma J."/>
        </authorList>
    </citation>
    <scope>NUCLEOTIDE SEQUENCE [LARGE SCALE GENOMIC DNA]</scope>
    <source>
        <strain evidence="3">NBRC 105830</strain>
    </source>
</reference>
<sequence>MVQQSLGTAPARRVPPVNWFAFSALTVTSVVAACAMVVCLVLLEVGWALGSFGALVVAVTGFWMLVEHRYEAPKVLGGSGLQRHLAR</sequence>
<keyword evidence="1" id="KW-0812">Transmembrane</keyword>
<gene>
    <name evidence="2" type="ORF">GCM10025862_07010</name>
</gene>
<evidence type="ECO:0000256" key="1">
    <source>
        <dbReference type="SAM" id="Phobius"/>
    </source>
</evidence>
<name>A0ABQ6HKP4_9MICO</name>
<dbReference type="EMBL" id="BSUJ01000001">
    <property type="protein sequence ID" value="GMA18680.1"/>
    <property type="molecule type" value="Genomic_DNA"/>
</dbReference>